<feature type="chain" id="PRO_5003419589" description="Ig-like domain-containing protein" evidence="7">
    <location>
        <begin position="19"/>
        <end position="120"/>
    </location>
</feature>
<evidence type="ECO:0000256" key="1">
    <source>
        <dbReference type="ARBA" id="ARBA00022729"/>
    </source>
</evidence>
<dbReference type="PANTHER" id="PTHR19256:SF40">
    <property type="entry name" value="NON-FUNCTIONAL T CELL RECEPTOR GAMMA VARIABLE 10-RELATED"/>
    <property type="match status" value="1"/>
</dbReference>
<dbReference type="Ensembl" id="ENSMLUT00000023234.1">
    <property type="protein sequence ID" value="ENSMLUP00000019048.1"/>
    <property type="gene ID" value="ENSMLUG00000023123.1"/>
</dbReference>
<keyword evidence="2" id="KW-0391">Immunity</keyword>
<dbReference type="eggNOG" id="ENOG502SQHK">
    <property type="taxonomic scope" value="Eukaryota"/>
</dbReference>
<dbReference type="InterPro" id="IPR051117">
    <property type="entry name" value="TRG_var/const_region"/>
</dbReference>
<keyword evidence="5" id="KW-0393">Immunoglobulin domain</keyword>
<keyword evidence="1 7" id="KW-0732">Signal</keyword>
<evidence type="ECO:0000313" key="9">
    <source>
        <dbReference type="Ensembl" id="ENSMLUP00000019048.1"/>
    </source>
</evidence>
<dbReference type="EMBL" id="AAPE02059298">
    <property type="status" value="NOT_ANNOTATED_CDS"/>
    <property type="molecule type" value="Genomic_DNA"/>
</dbReference>
<dbReference type="SUPFAM" id="SSF48726">
    <property type="entry name" value="Immunoglobulin"/>
    <property type="match status" value="1"/>
</dbReference>
<name>G1Q5R5_MYOLU</name>
<dbReference type="GO" id="GO:0042101">
    <property type="term" value="C:T cell receptor complex"/>
    <property type="evidence" value="ECO:0007669"/>
    <property type="project" value="UniProtKB-KW"/>
</dbReference>
<feature type="domain" description="Ig-like" evidence="8">
    <location>
        <begin position="2"/>
        <end position="120"/>
    </location>
</feature>
<dbReference type="GeneTree" id="ENSGT00940000153143"/>
<evidence type="ECO:0000259" key="8">
    <source>
        <dbReference type="PROSITE" id="PS50835"/>
    </source>
</evidence>
<keyword evidence="6" id="KW-1279">T cell receptor</keyword>
<protein>
    <recommendedName>
        <fullName evidence="8">Ig-like domain-containing protein</fullName>
    </recommendedName>
</protein>
<dbReference type="InterPro" id="IPR013783">
    <property type="entry name" value="Ig-like_fold"/>
</dbReference>
<dbReference type="Pfam" id="PF07686">
    <property type="entry name" value="V-set"/>
    <property type="match status" value="1"/>
</dbReference>
<dbReference type="FunFam" id="2.60.40.10:FF:001704">
    <property type="entry name" value="Uncharacterized protein"/>
    <property type="match status" value="1"/>
</dbReference>
<dbReference type="SMART" id="SM00406">
    <property type="entry name" value="IGv"/>
    <property type="match status" value="1"/>
</dbReference>
<dbReference type="STRING" id="59463.ENSMLUP00000019048"/>
<evidence type="ECO:0000256" key="7">
    <source>
        <dbReference type="SAM" id="SignalP"/>
    </source>
</evidence>
<accession>G1Q5R5</accession>
<keyword evidence="10" id="KW-1185">Reference proteome</keyword>
<dbReference type="InterPro" id="IPR007110">
    <property type="entry name" value="Ig-like_dom"/>
</dbReference>
<dbReference type="Proteomes" id="UP000001074">
    <property type="component" value="Unassembled WGS sequence"/>
</dbReference>
<dbReference type="OMA" id="FENDAIH"/>
<evidence type="ECO:0000256" key="5">
    <source>
        <dbReference type="ARBA" id="ARBA00023319"/>
    </source>
</evidence>
<dbReference type="Gene3D" id="2.60.40.10">
    <property type="entry name" value="Immunoglobulins"/>
    <property type="match status" value="1"/>
</dbReference>
<keyword evidence="4" id="KW-0675">Receptor</keyword>
<evidence type="ECO:0000313" key="10">
    <source>
        <dbReference type="Proteomes" id="UP000001074"/>
    </source>
</evidence>
<sequence>MPLLEAFTFLSFWALGLGLSTLEQSQLSITTEVGESIDIDCKITSTNFEMDIIHWYRQKPNQALEHLIYVSSTLGPVRSHVDGKRNKVEAGKNSQLLTSTLRIYFIGKEDMGTYYCAGWY</sequence>
<dbReference type="GO" id="GO:0002250">
    <property type="term" value="P:adaptive immune response"/>
    <property type="evidence" value="ECO:0007669"/>
    <property type="project" value="UniProtKB-KW"/>
</dbReference>
<dbReference type="InParanoid" id="G1Q5R5"/>
<dbReference type="PANTHER" id="PTHR19256">
    <property type="entry name" value="T-CELL RECEPTOR GAMMA CHAIN"/>
    <property type="match status" value="1"/>
</dbReference>
<dbReference type="AlphaFoldDB" id="G1Q5R5"/>
<evidence type="ECO:0000256" key="6">
    <source>
        <dbReference type="ARBA" id="ARBA00043266"/>
    </source>
</evidence>
<organism evidence="9 10">
    <name type="scientific">Myotis lucifugus</name>
    <name type="common">Little brown bat</name>
    <dbReference type="NCBI Taxonomy" id="59463"/>
    <lineage>
        <taxon>Eukaryota</taxon>
        <taxon>Metazoa</taxon>
        <taxon>Chordata</taxon>
        <taxon>Craniata</taxon>
        <taxon>Vertebrata</taxon>
        <taxon>Euteleostomi</taxon>
        <taxon>Mammalia</taxon>
        <taxon>Eutheria</taxon>
        <taxon>Laurasiatheria</taxon>
        <taxon>Chiroptera</taxon>
        <taxon>Yangochiroptera</taxon>
        <taxon>Vespertilionidae</taxon>
        <taxon>Myotis</taxon>
    </lineage>
</organism>
<dbReference type="HOGENOM" id="CLU_077975_7_0_1"/>
<reference evidence="9" key="3">
    <citation type="submission" date="2025-09" db="UniProtKB">
        <authorList>
            <consortium name="Ensembl"/>
        </authorList>
    </citation>
    <scope>IDENTIFICATION</scope>
</reference>
<dbReference type="InterPro" id="IPR036179">
    <property type="entry name" value="Ig-like_dom_sf"/>
</dbReference>
<evidence type="ECO:0000256" key="3">
    <source>
        <dbReference type="ARBA" id="ARBA00023130"/>
    </source>
</evidence>
<dbReference type="InterPro" id="IPR013106">
    <property type="entry name" value="Ig_V-set"/>
</dbReference>
<evidence type="ECO:0000256" key="2">
    <source>
        <dbReference type="ARBA" id="ARBA00022859"/>
    </source>
</evidence>
<reference evidence="9" key="2">
    <citation type="submission" date="2025-08" db="UniProtKB">
        <authorList>
            <consortium name="Ensembl"/>
        </authorList>
    </citation>
    <scope>IDENTIFICATION</scope>
</reference>
<dbReference type="PROSITE" id="PS50835">
    <property type="entry name" value="IG_LIKE"/>
    <property type="match status" value="1"/>
</dbReference>
<keyword evidence="3" id="KW-1064">Adaptive immunity</keyword>
<feature type="signal peptide" evidence="7">
    <location>
        <begin position="1"/>
        <end position="18"/>
    </location>
</feature>
<reference evidence="9 10" key="1">
    <citation type="journal article" date="2011" name="Nature">
        <title>A high-resolution map of human evolutionary constraint using 29 mammals.</title>
        <authorList>
            <person name="Lindblad-Toh K."/>
            <person name="Garber M."/>
            <person name="Zuk O."/>
            <person name="Lin M.F."/>
            <person name="Parker B.J."/>
            <person name="Washietl S."/>
            <person name="Kheradpour P."/>
            <person name="Ernst J."/>
            <person name="Jordan G."/>
            <person name="Mauceli E."/>
            <person name="Ward L.D."/>
            <person name="Lowe C.B."/>
            <person name="Holloway A.K."/>
            <person name="Clamp M."/>
            <person name="Gnerre S."/>
            <person name="Alfoldi J."/>
            <person name="Beal K."/>
            <person name="Chang J."/>
            <person name="Clawson H."/>
            <person name="Cuff J."/>
            <person name="Di Palma F."/>
            <person name="Fitzgerald S."/>
            <person name="Flicek P."/>
            <person name="Guttman M."/>
            <person name="Hubisz M.J."/>
            <person name="Jaffe D.B."/>
            <person name="Jungreis I."/>
            <person name="Kent W.J."/>
            <person name="Kostka D."/>
            <person name="Lara M."/>
            <person name="Martins A.L."/>
            <person name="Massingham T."/>
            <person name="Moltke I."/>
            <person name="Raney B.J."/>
            <person name="Rasmussen M.D."/>
            <person name="Robinson J."/>
            <person name="Stark A."/>
            <person name="Vilella A.J."/>
            <person name="Wen J."/>
            <person name="Xie X."/>
            <person name="Zody M.C."/>
            <person name="Baldwin J."/>
            <person name="Bloom T."/>
            <person name="Chin C.W."/>
            <person name="Heiman D."/>
            <person name="Nicol R."/>
            <person name="Nusbaum C."/>
            <person name="Young S."/>
            <person name="Wilkinson J."/>
            <person name="Worley K.C."/>
            <person name="Kovar C.L."/>
            <person name="Muzny D.M."/>
            <person name="Gibbs R.A."/>
            <person name="Cree A."/>
            <person name="Dihn H.H."/>
            <person name="Fowler G."/>
            <person name="Jhangiani S."/>
            <person name="Joshi V."/>
            <person name="Lee S."/>
            <person name="Lewis L.R."/>
            <person name="Nazareth L.V."/>
            <person name="Okwuonu G."/>
            <person name="Santibanez J."/>
            <person name="Warren W.C."/>
            <person name="Mardis E.R."/>
            <person name="Weinstock G.M."/>
            <person name="Wilson R.K."/>
            <person name="Delehaunty K."/>
            <person name="Dooling D."/>
            <person name="Fronik C."/>
            <person name="Fulton L."/>
            <person name="Fulton B."/>
            <person name="Graves T."/>
            <person name="Minx P."/>
            <person name="Sodergren E."/>
            <person name="Birney E."/>
            <person name="Margulies E.H."/>
            <person name="Herrero J."/>
            <person name="Green E.D."/>
            <person name="Haussler D."/>
            <person name="Siepel A."/>
            <person name="Goldman N."/>
            <person name="Pollard K.S."/>
            <person name="Pedersen J.S."/>
            <person name="Lander E.S."/>
            <person name="Kellis M."/>
        </authorList>
    </citation>
    <scope>NUCLEOTIDE SEQUENCE [LARGE SCALE GENOMIC DNA]</scope>
</reference>
<evidence type="ECO:0000256" key="4">
    <source>
        <dbReference type="ARBA" id="ARBA00023170"/>
    </source>
</evidence>
<proteinExistence type="predicted"/>